<dbReference type="SFLD" id="SFLDS00029">
    <property type="entry name" value="Radical_SAM"/>
    <property type="match status" value="1"/>
</dbReference>
<dbReference type="EMBL" id="VLKR01000003">
    <property type="protein sequence ID" value="TWI23994.1"/>
    <property type="molecule type" value="Genomic_DNA"/>
</dbReference>
<dbReference type="GO" id="GO:0006779">
    <property type="term" value="P:porphyrin-containing compound biosynthetic process"/>
    <property type="evidence" value="ECO:0007669"/>
    <property type="project" value="InterPro"/>
</dbReference>
<dbReference type="RefSeq" id="WP_244294329.1">
    <property type="nucleotide sequence ID" value="NZ_DAMALA010000008.1"/>
</dbReference>
<evidence type="ECO:0000313" key="4">
    <source>
        <dbReference type="EMBL" id="TWI23994.1"/>
    </source>
</evidence>
<dbReference type="GO" id="GO:0046872">
    <property type="term" value="F:metal ion binding"/>
    <property type="evidence" value="ECO:0007669"/>
    <property type="project" value="UniProtKB-UniRule"/>
</dbReference>
<dbReference type="Pfam" id="PF04055">
    <property type="entry name" value="Radical_SAM"/>
    <property type="match status" value="1"/>
</dbReference>
<comment type="function">
    <text evidence="2">Probably acts as a heme chaperone, transferring heme to an unknown acceptor. Binds one molecule of heme per monomer, possibly covalently. Binds 1 [4Fe-4S] cluster. The cluster is coordinated with 3 cysteines and an exchangeable S-adenosyl-L-methionine.</text>
</comment>
<keyword evidence="2" id="KW-0143">Chaperone</keyword>
<dbReference type="CDD" id="cd01335">
    <property type="entry name" value="Radical_SAM"/>
    <property type="match status" value="1"/>
</dbReference>
<keyword evidence="2" id="KW-0963">Cytoplasm</keyword>
<dbReference type="PANTHER" id="PTHR13932:SF5">
    <property type="entry name" value="RADICAL S-ADENOSYL METHIONINE DOMAIN-CONTAINING PROTEIN 1, MITOCHONDRIAL"/>
    <property type="match status" value="1"/>
</dbReference>
<proteinExistence type="inferred from homology"/>
<dbReference type="InterPro" id="IPR058240">
    <property type="entry name" value="rSAM_sf"/>
</dbReference>
<dbReference type="InterPro" id="IPR004559">
    <property type="entry name" value="HemW-like"/>
</dbReference>
<dbReference type="SFLD" id="SFLDF00288">
    <property type="entry name" value="HemN-like__clustered_with_nucl"/>
    <property type="match status" value="1"/>
</dbReference>
<gene>
    <name evidence="4" type="ORF">IQ31_01012</name>
</gene>
<dbReference type="SUPFAM" id="SSF102114">
    <property type="entry name" value="Radical SAM enzymes"/>
    <property type="match status" value="1"/>
</dbReference>
<dbReference type="InterPro" id="IPR007197">
    <property type="entry name" value="rSAM"/>
</dbReference>
<keyword evidence="2" id="KW-0411">Iron-sulfur</keyword>
<keyword evidence="2" id="KW-0408">Iron</keyword>
<dbReference type="Proteomes" id="UP000315908">
    <property type="component" value="Unassembled WGS sequence"/>
</dbReference>
<dbReference type="SFLD" id="SFLDG01065">
    <property type="entry name" value="anaerobic_coproporphyrinogen-I"/>
    <property type="match status" value="1"/>
</dbReference>
<accession>A0A562MVS9</accession>
<dbReference type="GO" id="GO:0004109">
    <property type="term" value="F:coproporphyrinogen oxidase activity"/>
    <property type="evidence" value="ECO:0007669"/>
    <property type="project" value="InterPro"/>
</dbReference>
<sequence length="410" mass="47169">MQTEESDEYFWIHRRERRNNTNKKRSWSGLGIFVPMIYVHIPFCKQACHYCDFHFSTSLQYKSEMINAIRREIELRAAYLEDKKVESIYFGGGTPSLLEAEEIARIIDTIAMHFDIVNQAEITLEANPDDLNAAKVNSLRNTAINRFSIGIQSFFEEDLKWMNRAHNQQEALASIMRVQDAGFENITCDLIYGYPLLTDEKWRHNMQQLIDFEIPHISSYSMTVENKTALDHFIKKGLSPAIDSDQAADQMSLLIHTLKAAGYEQYEISNFAKNGLYARHNTNYWKGKHYLGIGPSAHSFNGTSRSWNVSNNAKYMTSINSNQLPLEIEELSTLDQINESIMTSLRTMWGLDLIALESKFGQSVKNRVLKDAEPFLGEKNLVLEENKLRLTDPGKLMADHIMSELFIIED</sequence>
<reference evidence="4 5" key="1">
    <citation type="journal article" date="2015" name="Stand. Genomic Sci.">
        <title>Genomic Encyclopedia of Bacterial and Archaeal Type Strains, Phase III: the genomes of soil and plant-associated and newly described type strains.</title>
        <authorList>
            <person name="Whitman W.B."/>
            <person name="Woyke T."/>
            <person name="Klenk H.P."/>
            <person name="Zhou Y."/>
            <person name="Lilburn T.G."/>
            <person name="Beck B.J."/>
            <person name="De Vos P."/>
            <person name="Vandamme P."/>
            <person name="Eisen J.A."/>
            <person name="Garrity G."/>
            <person name="Hugenholtz P."/>
            <person name="Kyrpides N.C."/>
        </authorList>
    </citation>
    <scope>NUCLEOTIDE SEQUENCE [LARGE SCALE GENOMIC DNA]</scope>
    <source>
        <strain evidence="4 5">CGMCC 1.6855</strain>
    </source>
</reference>
<dbReference type="PANTHER" id="PTHR13932">
    <property type="entry name" value="COPROPORPHYRINIGEN III OXIDASE"/>
    <property type="match status" value="1"/>
</dbReference>
<evidence type="ECO:0000256" key="2">
    <source>
        <dbReference type="RuleBase" id="RU364116"/>
    </source>
</evidence>
<organism evidence="4 5">
    <name type="scientific">Sphingobacterium siyangense</name>
    <dbReference type="NCBI Taxonomy" id="459529"/>
    <lineage>
        <taxon>Bacteria</taxon>
        <taxon>Pseudomonadati</taxon>
        <taxon>Bacteroidota</taxon>
        <taxon>Sphingobacteriia</taxon>
        <taxon>Sphingobacteriales</taxon>
        <taxon>Sphingobacteriaceae</taxon>
        <taxon>Sphingobacterium</taxon>
    </lineage>
</organism>
<dbReference type="GO" id="GO:0051539">
    <property type="term" value="F:4 iron, 4 sulfur cluster binding"/>
    <property type="evidence" value="ECO:0007669"/>
    <property type="project" value="UniProtKB-UniRule"/>
</dbReference>
<dbReference type="NCBIfam" id="TIGR00539">
    <property type="entry name" value="hemN_rel"/>
    <property type="match status" value="1"/>
</dbReference>
<dbReference type="InterPro" id="IPR023404">
    <property type="entry name" value="rSAM_horseshoe"/>
</dbReference>
<keyword evidence="2" id="KW-0949">S-adenosyl-L-methionine</keyword>
<dbReference type="InterPro" id="IPR010723">
    <property type="entry name" value="HemN_C"/>
</dbReference>
<comment type="caution">
    <text evidence="4">The sequence shown here is derived from an EMBL/GenBank/DDBJ whole genome shotgun (WGS) entry which is preliminary data.</text>
</comment>
<evidence type="ECO:0000259" key="3">
    <source>
        <dbReference type="PROSITE" id="PS51918"/>
    </source>
</evidence>
<dbReference type="SFLD" id="SFLDF00562">
    <property type="entry name" value="HemN-like__clustered_with_heat"/>
    <property type="match status" value="1"/>
</dbReference>
<dbReference type="InterPro" id="IPR006638">
    <property type="entry name" value="Elp3/MiaA/NifB-like_rSAM"/>
</dbReference>
<comment type="similarity">
    <text evidence="1">Belongs to the anaerobic coproporphyrinogen-III oxidase family. HemW subfamily.</text>
</comment>
<dbReference type="InterPro" id="IPR034505">
    <property type="entry name" value="Coproporphyrinogen-III_oxidase"/>
</dbReference>
<comment type="subcellular location">
    <subcellularLocation>
        <location evidence="2">Cytoplasm</location>
    </subcellularLocation>
</comment>
<dbReference type="Gene3D" id="3.80.30.20">
    <property type="entry name" value="tm_1862 like domain"/>
    <property type="match status" value="1"/>
</dbReference>
<dbReference type="AlphaFoldDB" id="A0A562MVS9"/>
<keyword evidence="2" id="KW-0004">4Fe-4S</keyword>
<dbReference type="SMART" id="SM00729">
    <property type="entry name" value="Elp3"/>
    <property type="match status" value="1"/>
</dbReference>
<evidence type="ECO:0000313" key="5">
    <source>
        <dbReference type="Proteomes" id="UP000315908"/>
    </source>
</evidence>
<dbReference type="GO" id="GO:0005737">
    <property type="term" value="C:cytoplasm"/>
    <property type="evidence" value="ECO:0007669"/>
    <property type="project" value="UniProtKB-SubCell"/>
</dbReference>
<evidence type="ECO:0000256" key="1">
    <source>
        <dbReference type="ARBA" id="ARBA00006100"/>
    </source>
</evidence>
<dbReference type="Pfam" id="PF06969">
    <property type="entry name" value="HemN_C"/>
    <property type="match status" value="1"/>
</dbReference>
<name>A0A562MVS9_9SPHI</name>
<keyword evidence="2" id="KW-0349">Heme</keyword>
<keyword evidence="2" id="KW-0479">Metal-binding</keyword>
<dbReference type="PROSITE" id="PS51918">
    <property type="entry name" value="RADICAL_SAM"/>
    <property type="match status" value="1"/>
</dbReference>
<feature type="domain" description="Radical SAM core" evidence="3">
    <location>
        <begin position="29"/>
        <end position="264"/>
    </location>
</feature>
<protein>
    <recommendedName>
        <fullName evidence="2">Heme chaperone HemW</fullName>
    </recommendedName>
</protein>